<evidence type="ECO:0000313" key="3">
    <source>
        <dbReference type="Proteomes" id="UP000469346"/>
    </source>
</evidence>
<organism evidence="2 3">
    <name type="scientific">Dissulfurirhabdus thermomarina</name>
    <dbReference type="NCBI Taxonomy" id="1765737"/>
    <lineage>
        <taxon>Bacteria</taxon>
        <taxon>Deltaproteobacteria</taxon>
        <taxon>Dissulfurirhabdaceae</taxon>
        <taxon>Dissulfurirhabdus</taxon>
    </lineage>
</organism>
<sequence length="142" mass="15101">MEMEKNNNVTVDPSGLAFAKSMELLTYVGLAAMLIPGVLYLFGVHPFLDVHVVAAHWGEPASKFWEGVGGMTIHGYSWFLSHLTAMDMLCIGGVAILGLVPLFSITAAAVKAKGPARVLLLILLCEFAFAIVKPLVMGGVGE</sequence>
<dbReference type="RefSeq" id="WP_163297518.1">
    <property type="nucleotide sequence ID" value="NZ_JAAGRR010000002.1"/>
</dbReference>
<feature type="transmembrane region" description="Helical" evidence="1">
    <location>
        <begin position="24"/>
        <end position="43"/>
    </location>
</feature>
<keyword evidence="3" id="KW-1185">Reference proteome</keyword>
<proteinExistence type="predicted"/>
<evidence type="ECO:0000256" key="1">
    <source>
        <dbReference type="SAM" id="Phobius"/>
    </source>
</evidence>
<evidence type="ECO:0008006" key="4">
    <source>
        <dbReference type="Google" id="ProtNLM"/>
    </source>
</evidence>
<dbReference type="AlphaFoldDB" id="A0A6N9TJC6"/>
<keyword evidence="1" id="KW-1133">Transmembrane helix</keyword>
<accession>A0A6N9TJC6</accession>
<keyword evidence="1" id="KW-0472">Membrane</keyword>
<feature type="transmembrane region" description="Helical" evidence="1">
    <location>
        <begin position="85"/>
        <end position="106"/>
    </location>
</feature>
<name>A0A6N9TJC6_DISTH</name>
<comment type="caution">
    <text evidence="2">The sequence shown here is derived from an EMBL/GenBank/DDBJ whole genome shotgun (WGS) entry which is preliminary data.</text>
</comment>
<keyword evidence="1" id="KW-0812">Transmembrane</keyword>
<feature type="transmembrane region" description="Helical" evidence="1">
    <location>
        <begin position="118"/>
        <end position="136"/>
    </location>
</feature>
<protein>
    <recommendedName>
        <fullName evidence="4">DUF1634 domain-containing protein</fullName>
    </recommendedName>
</protein>
<dbReference type="Proteomes" id="UP000469346">
    <property type="component" value="Unassembled WGS sequence"/>
</dbReference>
<dbReference type="EMBL" id="JAAGRR010000002">
    <property type="protein sequence ID" value="NDY41361.1"/>
    <property type="molecule type" value="Genomic_DNA"/>
</dbReference>
<reference evidence="2 3" key="1">
    <citation type="submission" date="2020-02" db="EMBL/GenBank/DDBJ databases">
        <title>Comparative genomics of sulfur disproportionating microorganisms.</title>
        <authorList>
            <person name="Ward L.M."/>
            <person name="Bertran E."/>
            <person name="Johnston D.T."/>
        </authorList>
    </citation>
    <scope>NUCLEOTIDE SEQUENCE [LARGE SCALE GENOMIC DNA]</scope>
    <source>
        <strain evidence="2 3">DSM 100025</strain>
    </source>
</reference>
<evidence type="ECO:0000313" key="2">
    <source>
        <dbReference type="EMBL" id="NDY41361.1"/>
    </source>
</evidence>
<gene>
    <name evidence="2" type="ORF">G3N55_00655</name>
</gene>